<dbReference type="GO" id="GO:0006598">
    <property type="term" value="P:polyamine catabolic process"/>
    <property type="evidence" value="ECO:0007669"/>
    <property type="project" value="TreeGrafter"/>
</dbReference>
<evidence type="ECO:0000313" key="1">
    <source>
        <dbReference type="EMBL" id="KHK99113.1"/>
    </source>
</evidence>
<gene>
    <name evidence="1" type="ORF">LK09_03580</name>
</gene>
<dbReference type="Gene3D" id="3.40.50.880">
    <property type="match status" value="1"/>
</dbReference>
<dbReference type="InterPro" id="IPR029062">
    <property type="entry name" value="Class_I_gatase-like"/>
</dbReference>
<accession>A0A0B2ABG4</accession>
<proteinExistence type="predicted"/>
<protein>
    <submittedName>
        <fullName evidence="1">Uncharacterized protein</fullName>
    </submittedName>
</protein>
<dbReference type="InterPro" id="IPR011697">
    <property type="entry name" value="Peptidase_C26"/>
</dbReference>
<dbReference type="CDD" id="cd01745">
    <property type="entry name" value="GATase1_2"/>
    <property type="match status" value="1"/>
</dbReference>
<dbReference type="PANTHER" id="PTHR43235">
    <property type="entry name" value="GLUTAMINE AMIDOTRANSFERASE PB2B2.05-RELATED"/>
    <property type="match status" value="1"/>
</dbReference>
<keyword evidence="2" id="KW-1185">Reference proteome</keyword>
<comment type="caution">
    <text evidence="1">The sequence shown here is derived from an EMBL/GenBank/DDBJ whole genome shotgun (WGS) entry which is preliminary data.</text>
</comment>
<dbReference type="GO" id="GO:0005829">
    <property type="term" value="C:cytosol"/>
    <property type="evidence" value="ECO:0007669"/>
    <property type="project" value="TreeGrafter"/>
</dbReference>
<dbReference type="AlphaFoldDB" id="A0A0B2ABG4"/>
<dbReference type="GO" id="GO:0033969">
    <property type="term" value="F:gamma-glutamyl-gamma-aminobutyrate hydrolase activity"/>
    <property type="evidence" value="ECO:0007669"/>
    <property type="project" value="TreeGrafter"/>
</dbReference>
<sequence length="240" mass="25245">MTGTAPLVGISMYRVPASWAMWHGVAADLLPAAYARAVERAGAVPVLLPAYADEAAARTAASRLDALIIAGGADVDPHLYGQEPDDAVAGWDEDRDRSELWLLQAAEDAAMPVLGICRGMQLMAVAAGGSLVQHLPDLVGSTRHGGGDGYEQIPLRVEPGHRISALIEASGTVPCHHHQSVAAHPGFVATATTDDGVLHAMEAPGERFAVAVQWHPETGHDLGLFRGLADAARDRTPVRR</sequence>
<dbReference type="SUPFAM" id="SSF52317">
    <property type="entry name" value="Class I glutamine amidotransferase-like"/>
    <property type="match status" value="1"/>
</dbReference>
<dbReference type="Proteomes" id="UP000031030">
    <property type="component" value="Unassembled WGS sequence"/>
</dbReference>
<dbReference type="InterPro" id="IPR044668">
    <property type="entry name" value="PuuD-like"/>
</dbReference>
<dbReference type="PROSITE" id="PS51273">
    <property type="entry name" value="GATASE_TYPE_1"/>
    <property type="match status" value="1"/>
</dbReference>
<evidence type="ECO:0000313" key="2">
    <source>
        <dbReference type="Proteomes" id="UP000031030"/>
    </source>
</evidence>
<organism evidence="1 2">
    <name type="scientific">Microbacterium mangrovi</name>
    <dbReference type="NCBI Taxonomy" id="1348253"/>
    <lineage>
        <taxon>Bacteria</taxon>
        <taxon>Bacillati</taxon>
        <taxon>Actinomycetota</taxon>
        <taxon>Actinomycetes</taxon>
        <taxon>Micrococcales</taxon>
        <taxon>Microbacteriaceae</taxon>
        <taxon>Microbacterium</taxon>
    </lineage>
</organism>
<reference evidence="1 2" key="1">
    <citation type="submission" date="2014-11" db="EMBL/GenBank/DDBJ databases">
        <title>Genome sequence of Microbacterium mangrovi MUSC 115(T).</title>
        <authorList>
            <person name="Lee L.-H."/>
        </authorList>
    </citation>
    <scope>NUCLEOTIDE SEQUENCE [LARGE SCALE GENOMIC DNA]</scope>
    <source>
        <strain evidence="1 2">MUSC 115</strain>
    </source>
</reference>
<dbReference type="RefSeq" id="WP_039396101.1">
    <property type="nucleotide sequence ID" value="NZ_JTDK01000005.1"/>
</dbReference>
<name>A0A0B2ABG4_9MICO</name>
<dbReference type="Pfam" id="PF07722">
    <property type="entry name" value="Peptidase_C26"/>
    <property type="match status" value="1"/>
</dbReference>
<dbReference type="STRING" id="1348253.LK09_03580"/>
<dbReference type="PANTHER" id="PTHR43235:SF1">
    <property type="entry name" value="GLUTAMINE AMIDOTRANSFERASE PB2B2.05-RELATED"/>
    <property type="match status" value="1"/>
</dbReference>
<dbReference type="OrthoDB" id="9813383at2"/>
<dbReference type="EMBL" id="JTDK01000005">
    <property type="protein sequence ID" value="KHK99113.1"/>
    <property type="molecule type" value="Genomic_DNA"/>
</dbReference>